<name>A0A124GMJ1_PICGL</name>
<protein>
    <submittedName>
        <fullName evidence="2">Uncharacterized protein</fullName>
    </submittedName>
</protein>
<organism evidence="2">
    <name type="scientific">Picea glauca</name>
    <name type="common">White spruce</name>
    <name type="synonym">Pinus glauca</name>
    <dbReference type="NCBI Taxonomy" id="3330"/>
    <lineage>
        <taxon>Eukaryota</taxon>
        <taxon>Viridiplantae</taxon>
        <taxon>Streptophyta</taxon>
        <taxon>Embryophyta</taxon>
        <taxon>Tracheophyta</taxon>
        <taxon>Spermatophyta</taxon>
        <taxon>Pinopsida</taxon>
        <taxon>Pinidae</taxon>
        <taxon>Conifers I</taxon>
        <taxon>Pinales</taxon>
        <taxon>Pinaceae</taxon>
        <taxon>Picea</taxon>
    </lineage>
</organism>
<evidence type="ECO:0000256" key="1">
    <source>
        <dbReference type="SAM" id="MobiDB-lite"/>
    </source>
</evidence>
<comment type="caution">
    <text evidence="2">The sequence shown here is derived from an EMBL/GenBank/DDBJ whole genome shotgun (WGS) entry which is preliminary data.</text>
</comment>
<accession>A0A124GMJ1</accession>
<proteinExistence type="predicted"/>
<sequence length="134" mass="14977">MRKVNAPFTPRPHASAKTSPHVLNKLPMDLPPMDSSLTACLPASPHLTSHNVRCNKWNQSMNHQVSVQAQIETMVVFRFMSRLTSLLLFAGCCPSTHWPAASPQKVYGCFHPKLMILMPVFCGHLICHPYEVKG</sequence>
<geneLocation type="mitochondrion" evidence="2"/>
<gene>
    <name evidence="2" type="ORF">ABT39_MTgene2182</name>
</gene>
<reference evidence="2" key="1">
    <citation type="journal article" date="2015" name="Genome Biol. Evol.">
        <title>Organellar Genomes of White Spruce (Picea glauca): Assembly and Annotation.</title>
        <authorList>
            <person name="Jackman S.D."/>
            <person name="Warren R.L."/>
            <person name="Gibb E.A."/>
            <person name="Vandervalk B.P."/>
            <person name="Mohamadi H."/>
            <person name="Chu J."/>
            <person name="Raymond A."/>
            <person name="Pleasance S."/>
            <person name="Coope R."/>
            <person name="Wildung M.R."/>
            <person name="Ritland C.E."/>
            <person name="Bousquet J."/>
            <person name="Jones S.J."/>
            <person name="Bohlmann J."/>
            <person name="Birol I."/>
        </authorList>
    </citation>
    <scope>NUCLEOTIDE SEQUENCE [LARGE SCALE GENOMIC DNA]</scope>
    <source>
        <tissue evidence="2">Flushing bud</tissue>
    </source>
</reference>
<keyword evidence="2" id="KW-0496">Mitochondrion</keyword>
<feature type="region of interest" description="Disordered" evidence="1">
    <location>
        <begin position="1"/>
        <end position="21"/>
    </location>
</feature>
<dbReference type="AlphaFoldDB" id="A0A124GMJ1"/>
<evidence type="ECO:0000313" key="2">
    <source>
        <dbReference type="EMBL" id="KUM45828.1"/>
    </source>
</evidence>
<dbReference type="EMBL" id="LKAM01000015">
    <property type="protein sequence ID" value="KUM45828.1"/>
    <property type="molecule type" value="Genomic_DNA"/>
</dbReference>